<gene>
    <name evidence="4" type="ORF">EDC28_10182</name>
</gene>
<dbReference type="RefSeq" id="WP_170163979.1">
    <property type="nucleotide sequence ID" value="NZ_RJUL01000001.1"/>
</dbReference>
<sequence>MSQQVAVFDLDHTLIDTDSANGFGLWAHRQGLWAVDDLHGKLAHWHRLYVEGALPVDEYLAFIISPFTGQHRDTVAAWVDAFAKEEVAPKVRADAMSAVRRHQQQGHRVIVASATIAPIVEGVCRLLGLDEVIATELAVEGGVFTGQCQGVPSLGHGKAWRLTQHLGEKPALLHAYSDSINDLALLSLADSAHVVTPDPKLAAIAEVRGWPVYHWR</sequence>
<keyword evidence="2 4" id="KW-0378">Hydrolase</keyword>
<organism evidence="4 5">
    <name type="scientific">Gallaecimonas pentaromativorans</name>
    <dbReference type="NCBI Taxonomy" id="584787"/>
    <lineage>
        <taxon>Bacteria</taxon>
        <taxon>Pseudomonadati</taxon>
        <taxon>Pseudomonadota</taxon>
        <taxon>Gammaproteobacteria</taxon>
        <taxon>Enterobacterales</taxon>
        <taxon>Gallaecimonadaceae</taxon>
        <taxon>Gallaecimonas</taxon>
    </lineage>
</organism>
<dbReference type="STRING" id="584787.GCA_001247655_01673"/>
<protein>
    <submittedName>
        <fullName evidence="4">HAD superfamily hydrolase (TIGR01490 family)</fullName>
    </submittedName>
</protein>
<dbReference type="EMBL" id="RJUL01000001">
    <property type="protein sequence ID" value="ROQ30396.1"/>
    <property type="molecule type" value="Genomic_DNA"/>
</dbReference>
<keyword evidence="1" id="KW-0479">Metal-binding</keyword>
<dbReference type="InterPro" id="IPR006385">
    <property type="entry name" value="HAD_hydro_SerB1"/>
</dbReference>
<evidence type="ECO:0000313" key="4">
    <source>
        <dbReference type="EMBL" id="ROQ30396.1"/>
    </source>
</evidence>
<dbReference type="GO" id="GO:0046872">
    <property type="term" value="F:metal ion binding"/>
    <property type="evidence" value="ECO:0007669"/>
    <property type="project" value="UniProtKB-KW"/>
</dbReference>
<keyword evidence="5" id="KW-1185">Reference proteome</keyword>
<evidence type="ECO:0000313" key="5">
    <source>
        <dbReference type="Proteomes" id="UP000268033"/>
    </source>
</evidence>
<dbReference type="Gene3D" id="3.40.50.1000">
    <property type="entry name" value="HAD superfamily/HAD-like"/>
    <property type="match status" value="1"/>
</dbReference>
<dbReference type="InterPro" id="IPR023214">
    <property type="entry name" value="HAD_sf"/>
</dbReference>
<dbReference type="Pfam" id="PF12710">
    <property type="entry name" value="HAD"/>
    <property type="match status" value="1"/>
</dbReference>
<dbReference type="GO" id="GO:0016787">
    <property type="term" value="F:hydrolase activity"/>
    <property type="evidence" value="ECO:0007669"/>
    <property type="project" value="UniProtKB-KW"/>
</dbReference>
<keyword evidence="3" id="KW-0460">Magnesium</keyword>
<dbReference type="AlphaFoldDB" id="A0A3N1Q0P1"/>
<dbReference type="Gene3D" id="1.20.1440.100">
    <property type="entry name" value="SG protein - dephosphorylation function"/>
    <property type="match status" value="1"/>
</dbReference>
<reference evidence="4 5" key="1">
    <citation type="submission" date="2018-11" db="EMBL/GenBank/DDBJ databases">
        <title>Genomic Encyclopedia of Type Strains, Phase IV (KMG-IV): sequencing the most valuable type-strain genomes for metagenomic binning, comparative biology and taxonomic classification.</title>
        <authorList>
            <person name="Goeker M."/>
        </authorList>
    </citation>
    <scope>NUCLEOTIDE SEQUENCE [LARGE SCALE GENOMIC DNA]</scope>
    <source>
        <strain evidence="4 5">DSM 21945</strain>
    </source>
</reference>
<dbReference type="CDD" id="cd02612">
    <property type="entry name" value="HAD_PGPPase"/>
    <property type="match status" value="1"/>
</dbReference>
<dbReference type="Proteomes" id="UP000268033">
    <property type="component" value="Unassembled WGS sequence"/>
</dbReference>
<dbReference type="SUPFAM" id="SSF56784">
    <property type="entry name" value="HAD-like"/>
    <property type="match status" value="1"/>
</dbReference>
<dbReference type="PANTHER" id="PTHR43344">
    <property type="entry name" value="PHOSPHOSERINE PHOSPHATASE"/>
    <property type="match status" value="1"/>
</dbReference>
<dbReference type="NCBIfam" id="TIGR01490">
    <property type="entry name" value="HAD-SF-IB-hyp1"/>
    <property type="match status" value="1"/>
</dbReference>
<dbReference type="PANTHER" id="PTHR43344:SF13">
    <property type="entry name" value="PHOSPHATASE RV3661-RELATED"/>
    <property type="match status" value="1"/>
</dbReference>
<dbReference type="InterPro" id="IPR050582">
    <property type="entry name" value="HAD-like_SerB"/>
</dbReference>
<accession>A0A3N1Q0P1</accession>
<dbReference type="NCBIfam" id="TIGR01488">
    <property type="entry name" value="HAD-SF-IB"/>
    <property type="match status" value="1"/>
</dbReference>
<proteinExistence type="predicted"/>
<name>A0A3N1Q0P1_9GAMM</name>
<dbReference type="InterPro" id="IPR036412">
    <property type="entry name" value="HAD-like_sf"/>
</dbReference>
<evidence type="ECO:0000256" key="1">
    <source>
        <dbReference type="ARBA" id="ARBA00022723"/>
    </source>
</evidence>
<evidence type="ECO:0000256" key="3">
    <source>
        <dbReference type="ARBA" id="ARBA00022842"/>
    </source>
</evidence>
<comment type="caution">
    <text evidence="4">The sequence shown here is derived from an EMBL/GenBank/DDBJ whole genome shotgun (WGS) entry which is preliminary data.</text>
</comment>
<evidence type="ECO:0000256" key="2">
    <source>
        <dbReference type="ARBA" id="ARBA00022801"/>
    </source>
</evidence>